<protein>
    <submittedName>
        <fullName evidence="1">Uncharacterized protein</fullName>
    </submittedName>
</protein>
<organism evidence="1 2">
    <name type="scientific">Macaca mulatta</name>
    <name type="common">Rhesus macaque</name>
    <dbReference type="NCBI Taxonomy" id="9544"/>
    <lineage>
        <taxon>Eukaryota</taxon>
        <taxon>Metazoa</taxon>
        <taxon>Chordata</taxon>
        <taxon>Craniata</taxon>
        <taxon>Vertebrata</taxon>
        <taxon>Euteleostomi</taxon>
        <taxon>Mammalia</taxon>
        <taxon>Eutheria</taxon>
        <taxon>Euarchontoglires</taxon>
        <taxon>Primates</taxon>
        <taxon>Haplorrhini</taxon>
        <taxon>Catarrhini</taxon>
        <taxon>Cercopithecidae</taxon>
        <taxon>Cercopithecinae</taxon>
        <taxon>Macaca</taxon>
    </lineage>
</organism>
<dbReference type="VEuPathDB" id="HostDB:ENSMMUG00000056410"/>
<proteinExistence type="predicted"/>
<dbReference type="Proteomes" id="UP000006718">
    <property type="component" value="Chromosome 12"/>
</dbReference>
<name>A0A5F8AI13_MACMU</name>
<dbReference type="AlphaFoldDB" id="A0A5F8AI13"/>
<dbReference type="GeneTree" id="ENSGT00980000202103"/>
<reference evidence="1" key="2">
    <citation type="submission" date="2019-01" db="EMBL/GenBank/DDBJ databases">
        <authorList>
            <person name="Graves T."/>
            <person name="Eichler E.E."/>
            <person name="Wilson R.K."/>
        </authorList>
    </citation>
    <scope>NUCLEOTIDE SEQUENCE [LARGE SCALE GENOMIC DNA]</scope>
    <source>
        <strain evidence="1">17573</strain>
    </source>
</reference>
<dbReference type="Ensembl" id="ENSMMUT00000109061.1">
    <property type="protein sequence ID" value="ENSMMUP00000076603.1"/>
    <property type="gene ID" value="ENSMMUG00000056410.1"/>
</dbReference>
<evidence type="ECO:0000313" key="2">
    <source>
        <dbReference type="Proteomes" id="UP000006718"/>
    </source>
</evidence>
<sequence length="200" mass="22301">MSFCMGVLFVDIDCYHFLFVAFPSSSQAPVLQVCWSLLEVRSRPCLPGYHLQKLQNSKDCCLVLPLKGSSQRVTRQMPVGALLYEVSVNPCWEASPHQEAWGIWGPLEEAVCPLTELKCCAWRSAALFRAGRQEHLSLLKLHPQPPLPPSALFQRDGSFICKPLSGAAAFLSAMPCPKRRNLERQSSYKGFEHCGGLRPV</sequence>
<evidence type="ECO:0000313" key="1">
    <source>
        <dbReference type="Ensembl" id="ENSMMUP00000076603.1"/>
    </source>
</evidence>
<accession>A0A5F8AI13</accession>
<dbReference type="InParanoid" id="A0A5F8AI13"/>
<reference evidence="1" key="3">
    <citation type="submission" date="2025-08" db="UniProtKB">
        <authorList>
            <consortium name="Ensembl"/>
        </authorList>
    </citation>
    <scope>IDENTIFICATION</scope>
    <source>
        <strain evidence="1">17573</strain>
    </source>
</reference>
<reference evidence="2" key="1">
    <citation type="journal article" date="2007" name="Science">
        <title>Evolutionary and biomedical insights from the rhesus macaque genome.</title>
        <authorList>
            <person name="Gibbs R.A."/>
            <person name="Rogers J."/>
            <person name="Katze M.G."/>
            <person name="Bumgarner R."/>
            <person name="Weinstock G.M."/>
            <person name="Mardis E.R."/>
            <person name="Remington K.A."/>
            <person name="Strausberg R.L."/>
            <person name="Venter J.C."/>
            <person name="Wilson R.K."/>
            <person name="Batzer M.A."/>
            <person name="Bustamante C.D."/>
            <person name="Eichler E.E."/>
            <person name="Hahn M.W."/>
            <person name="Hardison R.C."/>
            <person name="Makova K.D."/>
            <person name="Miller W."/>
            <person name="Milosavljevic A."/>
            <person name="Palermo R.E."/>
            <person name="Siepel A."/>
            <person name="Sikela J.M."/>
            <person name="Attaway T."/>
            <person name="Bell S."/>
            <person name="Bernard K.E."/>
            <person name="Buhay C.J."/>
            <person name="Chandrabose M.N."/>
            <person name="Dao M."/>
            <person name="Davis C."/>
            <person name="Delehaunty K.D."/>
            <person name="Ding Y."/>
            <person name="Dinh H.H."/>
            <person name="Dugan-Rocha S."/>
            <person name="Fulton L.A."/>
            <person name="Gabisi R.A."/>
            <person name="Garner T.T."/>
            <person name="Godfrey J."/>
            <person name="Hawes A.C."/>
            <person name="Hernandez J."/>
            <person name="Hines S."/>
            <person name="Holder M."/>
            <person name="Hume J."/>
            <person name="Jhangiani S.N."/>
            <person name="Joshi V."/>
            <person name="Khan Z.M."/>
            <person name="Kirkness E.F."/>
            <person name="Cree A."/>
            <person name="Fowler R.G."/>
            <person name="Lee S."/>
            <person name="Lewis L.R."/>
            <person name="Li Z."/>
            <person name="Liu Y.-S."/>
            <person name="Moore S.M."/>
            <person name="Muzny D."/>
            <person name="Nazareth L.V."/>
            <person name="Ngo D.N."/>
            <person name="Okwuonu G.O."/>
            <person name="Pai G."/>
            <person name="Parker D."/>
            <person name="Paul H.A."/>
            <person name="Pfannkoch C."/>
            <person name="Pohl C.S."/>
            <person name="Rogers Y.-H.C."/>
            <person name="Ruiz S.J."/>
            <person name="Sabo A."/>
            <person name="Santibanez J."/>
            <person name="Schneider B.W."/>
            <person name="Smith S.M."/>
            <person name="Sodergren E."/>
            <person name="Svatek A.F."/>
            <person name="Utterback T.R."/>
            <person name="Vattathil S."/>
            <person name="Warren W."/>
            <person name="White C.S."/>
            <person name="Chinwalla A.T."/>
            <person name="Feng Y."/>
            <person name="Halpern A.L."/>
            <person name="Hillier L.W."/>
            <person name="Huang X."/>
            <person name="Minx P."/>
            <person name="Nelson J.O."/>
            <person name="Pepin K.H."/>
            <person name="Qin X."/>
            <person name="Sutton G.G."/>
            <person name="Venter E."/>
            <person name="Walenz B.P."/>
            <person name="Wallis J.W."/>
            <person name="Worley K.C."/>
            <person name="Yang S.-P."/>
            <person name="Jones S.M."/>
            <person name="Marra M.A."/>
            <person name="Rocchi M."/>
            <person name="Schein J.E."/>
            <person name="Baertsch R."/>
            <person name="Clarke L."/>
            <person name="Csuros M."/>
            <person name="Glasscock J."/>
            <person name="Harris R.A."/>
            <person name="Havlak P."/>
            <person name="Jackson A.R."/>
            <person name="Jiang H."/>
            <person name="Liu Y."/>
            <person name="Messina D.N."/>
            <person name="Shen Y."/>
            <person name="Song H.X.-Z."/>
            <person name="Wylie T."/>
            <person name="Zhang L."/>
            <person name="Birney E."/>
            <person name="Han K."/>
            <person name="Konkel M.K."/>
            <person name="Lee J."/>
            <person name="Smit A.F.A."/>
            <person name="Ullmer B."/>
            <person name="Wang H."/>
            <person name="Xing J."/>
            <person name="Burhans R."/>
            <person name="Cheng Z."/>
            <person name="Karro J.E."/>
            <person name="Ma J."/>
            <person name="Raney B."/>
            <person name="She X."/>
            <person name="Cox M.J."/>
            <person name="Demuth J.P."/>
            <person name="Dumas L.J."/>
            <person name="Han S.-G."/>
            <person name="Hopkins J."/>
            <person name="Karimpour-Fard A."/>
            <person name="Kim Y.H."/>
            <person name="Pollack J.R."/>
            <person name="Vinar T."/>
            <person name="Addo-Quaye C."/>
            <person name="Degenhardt J."/>
            <person name="Denby A."/>
            <person name="Hubisz M.J."/>
            <person name="Indap A."/>
            <person name="Kosiol C."/>
            <person name="Lahn B.T."/>
            <person name="Lawson H.A."/>
            <person name="Marklein A."/>
            <person name="Nielsen R."/>
            <person name="Vallender E.J."/>
            <person name="Clark A.G."/>
            <person name="Ferguson B."/>
            <person name="Hernandez R.D."/>
            <person name="Hirani K."/>
            <person name="Kehrer-Sawatzki H."/>
            <person name="Kolb J."/>
            <person name="Patil S."/>
            <person name="Pu L.-L."/>
            <person name="Ren Y."/>
            <person name="Smith D.G."/>
            <person name="Wheeler D.A."/>
            <person name="Schenck I."/>
            <person name="Ball E.V."/>
            <person name="Chen R."/>
            <person name="Cooper D.N."/>
            <person name="Giardine B."/>
            <person name="Hsu F."/>
            <person name="Kent W.J."/>
            <person name="Lesk A."/>
            <person name="Nelson D.L."/>
            <person name="O'brien W.E."/>
            <person name="Pruefer K."/>
            <person name="Stenson P.D."/>
            <person name="Wallace J.C."/>
            <person name="Ke H."/>
            <person name="Liu X.-M."/>
            <person name="Wang P."/>
            <person name="Xiang A.P."/>
            <person name="Yang F."/>
            <person name="Barber G.P."/>
            <person name="Haussler D."/>
            <person name="Karolchik D."/>
            <person name="Kern A.D."/>
            <person name="Kuhn R.M."/>
            <person name="Smith K.E."/>
            <person name="Zwieg A.S."/>
        </authorList>
    </citation>
    <scope>NUCLEOTIDE SEQUENCE [LARGE SCALE GENOMIC DNA]</scope>
    <source>
        <strain evidence="2">17573</strain>
    </source>
</reference>
<keyword evidence="2" id="KW-1185">Reference proteome</keyword>
<reference evidence="1" key="4">
    <citation type="submission" date="2025-09" db="UniProtKB">
        <authorList>
            <consortium name="Ensembl"/>
        </authorList>
    </citation>
    <scope>IDENTIFICATION</scope>
    <source>
        <strain evidence="1">17573</strain>
    </source>
</reference>